<organism evidence="2 3">
    <name type="scientific">Remersonia thermophila</name>
    <dbReference type="NCBI Taxonomy" id="72144"/>
    <lineage>
        <taxon>Eukaryota</taxon>
        <taxon>Fungi</taxon>
        <taxon>Dikarya</taxon>
        <taxon>Ascomycota</taxon>
        <taxon>Pezizomycotina</taxon>
        <taxon>Sordariomycetes</taxon>
        <taxon>Sordariomycetidae</taxon>
        <taxon>Sordariales</taxon>
        <taxon>Sordariales incertae sedis</taxon>
        <taxon>Remersonia</taxon>
    </lineage>
</organism>
<proteinExistence type="predicted"/>
<evidence type="ECO:0008006" key="4">
    <source>
        <dbReference type="Google" id="ProtNLM"/>
    </source>
</evidence>
<name>A0ABR4DFT7_9PEZI</name>
<keyword evidence="3" id="KW-1185">Reference proteome</keyword>
<sequence length="176" mass="19888">MFPLPFAGKQAQPRIALCDADHDRQTINRIQTINLLLRIQHSPQAANMTRSRKFNDKDHAGLAEGTAVPHETLPKYFGKHGFPDTDPNKTKKNGAGRANWGRIDDDILDEDFNYFNARRRSNSSTHSANVEHFKTKFEINEPEPVFEEVMGPEEEERAESSSTATSVDENKSHKGL</sequence>
<evidence type="ECO:0000313" key="3">
    <source>
        <dbReference type="Proteomes" id="UP001600064"/>
    </source>
</evidence>
<feature type="region of interest" description="Disordered" evidence="1">
    <location>
        <begin position="138"/>
        <end position="176"/>
    </location>
</feature>
<dbReference type="Proteomes" id="UP001600064">
    <property type="component" value="Unassembled WGS sequence"/>
</dbReference>
<protein>
    <recommendedName>
        <fullName evidence="4">Hyaluronan/mRNA-binding protein domain-containing protein</fullName>
    </recommendedName>
</protein>
<dbReference type="EMBL" id="JAZGUE010000003">
    <property type="protein sequence ID" value="KAL2269127.1"/>
    <property type="molecule type" value="Genomic_DNA"/>
</dbReference>
<reference evidence="2 3" key="1">
    <citation type="journal article" date="2024" name="Commun. Biol.">
        <title>Comparative genomic analysis of thermophilic fungi reveals convergent evolutionary adaptations and gene losses.</title>
        <authorList>
            <person name="Steindorff A.S."/>
            <person name="Aguilar-Pontes M.V."/>
            <person name="Robinson A.J."/>
            <person name="Andreopoulos B."/>
            <person name="LaButti K."/>
            <person name="Kuo A."/>
            <person name="Mondo S."/>
            <person name="Riley R."/>
            <person name="Otillar R."/>
            <person name="Haridas S."/>
            <person name="Lipzen A."/>
            <person name="Grimwood J."/>
            <person name="Schmutz J."/>
            <person name="Clum A."/>
            <person name="Reid I.D."/>
            <person name="Moisan M.C."/>
            <person name="Butler G."/>
            <person name="Nguyen T.T.M."/>
            <person name="Dewar K."/>
            <person name="Conant G."/>
            <person name="Drula E."/>
            <person name="Henrissat B."/>
            <person name="Hansel C."/>
            <person name="Singer S."/>
            <person name="Hutchinson M.I."/>
            <person name="de Vries R.P."/>
            <person name="Natvig D.O."/>
            <person name="Powell A.J."/>
            <person name="Tsang A."/>
            <person name="Grigoriev I.V."/>
        </authorList>
    </citation>
    <scope>NUCLEOTIDE SEQUENCE [LARGE SCALE GENOMIC DNA]</scope>
    <source>
        <strain evidence="2 3">ATCC 22073</strain>
    </source>
</reference>
<dbReference type="GeneID" id="98125054"/>
<comment type="caution">
    <text evidence="2">The sequence shown here is derived from an EMBL/GenBank/DDBJ whole genome shotgun (WGS) entry which is preliminary data.</text>
</comment>
<accession>A0ABR4DFT7</accession>
<dbReference type="RefSeq" id="XP_070867851.1">
    <property type="nucleotide sequence ID" value="XM_071010410.1"/>
</dbReference>
<feature type="compositionally biased region" description="Acidic residues" evidence="1">
    <location>
        <begin position="140"/>
        <end position="157"/>
    </location>
</feature>
<feature type="region of interest" description="Disordered" evidence="1">
    <location>
        <begin position="73"/>
        <end position="100"/>
    </location>
</feature>
<evidence type="ECO:0000256" key="1">
    <source>
        <dbReference type="SAM" id="MobiDB-lite"/>
    </source>
</evidence>
<gene>
    <name evidence="2" type="ORF">VTJ83DRAFT_3973</name>
</gene>
<evidence type="ECO:0000313" key="2">
    <source>
        <dbReference type="EMBL" id="KAL2269127.1"/>
    </source>
</evidence>